<feature type="transmembrane region" description="Helical" evidence="7">
    <location>
        <begin position="151"/>
        <end position="174"/>
    </location>
</feature>
<name>A0A382A3G7_9ZZZZ</name>
<sequence>MVNLMDISSWTLPSPTDIFFAIVSQKNVLIKHCIASFVAVIEGFIVGGFVGIMLGIMLMYYEVLNKSLMPILVFLQTMPKVAIAPLIMVWFGLGDLSKVVLASTIVFFSVMINTMDGLRIRPEYYDLARVYKANDWQIMLRIRLRNALPNIFTGLRIGTTLAVIGVTVAEFVGSQDGLGHLMVLYQAYMKIPEMFAAIVVLSIFGYIFYELLKFIEKILLPWYREE</sequence>
<feature type="transmembrane region" description="Helical" evidence="7">
    <location>
        <begin position="34"/>
        <end position="60"/>
    </location>
</feature>
<evidence type="ECO:0000256" key="2">
    <source>
        <dbReference type="ARBA" id="ARBA00022448"/>
    </source>
</evidence>
<keyword evidence="5 7" id="KW-1133">Transmembrane helix</keyword>
<feature type="domain" description="ABC transmembrane type-1" evidence="8">
    <location>
        <begin position="33"/>
        <end position="212"/>
    </location>
</feature>
<evidence type="ECO:0000256" key="5">
    <source>
        <dbReference type="ARBA" id="ARBA00022989"/>
    </source>
</evidence>
<dbReference type="Pfam" id="PF00528">
    <property type="entry name" value="BPD_transp_1"/>
    <property type="match status" value="1"/>
</dbReference>
<evidence type="ECO:0000256" key="3">
    <source>
        <dbReference type="ARBA" id="ARBA00022475"/>
    </source>
</evidence>
<protein>
    <recommendedName>
        <fullName evidence="8">ABC transmembrane type-1 domain-containing protein</fullName>
    </recommendedName>
</protein>
<proteinExistence type="predicted"/>
<dbReference type="GO" id="GO:0055085">
    <property type="term" value="P:transmembrane transport"/>
    <property type="evidence" value="ECO:0007669"/>
    <property type="project" value="InterPro"/>
</dbReference>
<dbReference type="EMBL" id="UINC01023764">
    <property type="protein sequence ID" value="SVA96085.1"/>
    <property type="molecule type" value="Genomic_DNA"/>
</dbReference>
<accession>A0A382A3G7</accession>
<feature type="transmembrane region" description="Helical" evidence="7">
    <location>
        <begin position="194"/>
        <end position="212"/>
    </location>
</feature>
<dbReference type="PROSITE" id="PS50928">
    <property type="entry name" value="ABC_TM1"/>
    <property type="match status" value="1"/>
</dbReference>
<dbReference type="GO" id="GO:0005886">
    <property type="term" value="C:plasma membrane"/>
    <property type="evidence" value="ECO:0007669"/>
    <property type="project" value="UniProtKB-SubCell"/>
</dbReference>
<evidence type="ECO:0000313" key="9">
    <source>
        <dbReference type="EMBL" id="SVA96085.1"/>
    </source>
</evidence>
<evidence type="ECO:0000256" key="6">
    <source>
        <dbReference type="ARBA" id="ARBA00023136"/>
    </source>
</evidence>
<dbReference type="InterPro" id="IPR035906">
    <property type="entry name" value="MetI-like_sf"/>
</dbReference>
<keyword evidence="4 7" id="KW-0812">Transmembrane</keyword>
<keyword evidence="6 7" id="KW-0472">Membrane</keyword>
<dbReference type="PANTHER" id="PTHR30151">
    <property type="entry name" value="ALKANE SULFONATE ABC TRANSPORTER-RELATED, MEMBRANE SUBUNIT"/>
    <property type="match status" value="1"/>
</dbReference>
<dbReference type="InterPro" id="IPR000515">
    <property type="entry name" value="MetI-like"/>
</dbReference>
<keyword evidence="2" id="KW-0813">Transport</keyword>
<organism evidence="9">
    <name type="scientific">marine metagenome</name>
    <dbReference type="NCBI Taxonomy" id="408172"/>
    <lineage>
        <taxon>unclassified sequences</taxon>
        <taxon>metagenomes</taxon>
        <taxon>ecological metagenomes</taxon>
    </lineage>
</organism>
<evidence type="ECO:0000256" key="4">
    <source>
        <dbReference type="ARBA" id="ARBA00022692"/>
    </source>
</evidence>
<dbReference type="PANTHER" id="PTHR30151:SF41">
    <property type="entry name" value="ABC TRANSPORTER PERMEASE PROTEIN"/>
    <property type="match status" value="1"/>
</dbReference>
<keyword evidence="3" id="KW-1003">Cell membrane</keyword>
<evidence type="ECO:0000259" key="8">
    <source>
        <dbReference type="PROSITE" id="PS50928"/>
    </source>
</evidence>
<evidence type="ECO:0000256" key="1">
    <source>
        <dbReference type="ARBA" id="ARBA00004651"/>
    </source>
</evidence>
<dbReference type="SUPFAM" id="SSF161098">
    <property type="entry name" value="MetI-like"/>
    <property type="match status" value="1"/>
</dbReference>
<reference evidence="9" key="1">
    <citation type="submission" date="2018-05" db="EMBL/GenBank/DDBJ databases">
        <authorList>
            <person name="Lanie J.A."/>
            <person name="Ng W.-L."/>
            <person name="Kazmierczak K.M."/>
            <person name="Andrzejewski T.M."/>
            <person name="Davidsen T.M."/>
            <person name="Wayne K.J."/>
            <person name="Tettelin H."/>
            <person name="Glass J.I."/>
            <person name="Rusch D."/>
            <person name="Podicherti R."/>
            <person name="Tsui H.-C.T."/>
            <person name="Winkler M.E."/>
        </authorList>
    </citation>
    <scope>NUCLEOTIDE SEQUENCE</scope>
</reference>
<dbReference type="CDD" id="cd06261">
    <property type="entry name" value="TM_PBP2"/>
    <property type="match status" value="1"/>
</dbReference>
<comment type="subcellular location">
    <subcellularLocation>
        <location evidence="1">Cell membrane</location>
        <topology evidence="1">Multi-pass membrane protein</topology>
    </subcellularLocation>
</comment>
<dbReference type="Gene3D" id="1.10.3720.10">
    <property type="entry name" value="MetI-like"/>
    <property type="match status" value="1"/>
</dbReference>
<evidence type="ECO:0000256" key="7">
    <source>
        <dbReference type="SAM" id="Phobius"/>
    </source>
</evidence>
<gene>
    <name evidence="9" type="ORF">METZ01_LOCUS148939</name>
</gene>
<dbReference type="AlphaFoldDB" id="A0A382A3G7"/>
<feature type="transmembrane region" description="Helical" evidence="7">
    <location>
        <begin position="72"/>
        <end position="93"/>
    </location>
</feature>